<dbReference type="EMBL" id="JBBPBM010000128">
    <property type="protein sequence ID" value="KAK8505312.1"/>
    <property type="molecule type" value="Genomic_DNA"/>
</dbReference>
<organism evidence="3 4">
    <name type="scientific">Hibiscus sabdariffa</name>
    <name type="common">roselle</name>
    <dbReference type="NCBI Taxonomy" id="183260"/>
    <lineage>
        <taxon>Eukaryota</taxon>
        <taxon>Viridiplantae</taxon>
        <taxon>Streptophyta</taxon>
        <taxon>Embryophyta</taxon>
        <taxon>Tracheophyta</taxon>
        <taxon>Spermatophyta</taxon>
        <taxon>Magnoliopsida</taxon>
        <taxon>eudicotyledons</taxon>
        <taxon>Gunneridae</taxon>
        <taxon>Pentapetalae</taxon>
        <taxon>rosids</taxon>
        <taxon>malvids</taxon>
        <taxon>Malvales</taxon>
        <taxon>Malvaceae</taxon>
        <taxon>Malvoideae</taxon>
        <taxon>Hibiscus</taxon>
    </lineage>
</organism>
<accession>A0ABR2BE13</accession>
<evidence type="ECO:0000313" key="3">
    <source>
        <dbReference type="EMBL" id="KAK8505312.1"/>
    </source>
</evidence>
<name>A0ABR2BE13_9ROSI</name>
<dbReference type="Proteomes" id="UP001472677">
    <property type="component" value="Unassembled WGS sequence"/>
</dbReference>
<proteinExistence type="predicted"/>
<reference evidence="3 4" key="1">
    <citation type="journal article" date="2024" name="G3 (Bethesda)">
        <title>Genome assembly of Hibiscus sabdariffa L. provides insights into metabolisms of medicinal natural products.</title>
        <authorList>
            <person name="Kim T."/>
        </authorList>
    </citation>
    <scope>NUCLEOTIDE SEQUENCE [LARGE SCALE GENOMIC DNA]</scope>
    <source>
        <strain evidence="3">TK-2024</strain>
        <tissue evidence="3">Old leaves</tissue>
    </source>
</reference>
<keyword evidence="2" id="KW-0732">Signal</keyword>
<feature type="signal peptide" evidence="2">
    <location>
        <begin position="1"/>
        <end position="31"/>
    </location>
</feature>
<keyword evidence="4" id="KW-1185">Reference proteome</keyword>
<evidence type="ECO:0000256" key="2">
    <source>
        <dbReference type="SAM" id="SignalP"/>
    </source>
</evidence>
<sequence length="151" mass="15993">MLNGRISSRSSHLAVWFHAALISQFLILSNSSPRLSSSCSGLGSKYLKRPGFIRNNRATNGDNGAGFRCCCSVSLSQPAVPDSSSSSVRVYRVHGGSLISIGAGDRRANIDPPSESQNQQSIFSSSSTLSSMGGKRIKDASFSTLPSLTFC</sequence>
<protein>
    <submittedName>
        <fullName evidence="3">Uncharacterized protein</fullName>
    </submittedName>
</protein>
<gene>
    <name evidence="3" type="ORF">V6N12_067280</name>
</gene>
<comment type="caution">
    <text evidence="3">The sequence shown here is derived from an EMBL/GenBank/DDBJ whole genome shotgun (WGS) entry which is preliminary data.</text>
</comment>
<evidence type="ECO:0000313" key="4">
    <source>
        <dbReference type="Proteomes" id="UP001472677"/>
    </source>
</evidence>
<feature type="compositionally biased region" description="Low complexity" evidence="1">
    <location>
        <begin position="114"/>
        <end position="131"/>
    </location>
</feature>
<feature type="region of interest" description="Disordered" evidence="1">
    <location>
        <begin position="104"/>
        <end position="134"/>
    </location>
</feature>
<evidence type="ECO:0000256" key="1">
    <source>
        <dbReference type="SAM" id="MobiDB-lite"/>
    </source>
</evidence>
<feature type="chain" id="PRO_5045084809" evidence="2">
    <location>
        <begin position="32"/>
        <end position="151"/>
    </location>
</feature>